<accession>A0ABV1A2T5</accession>
<name>A0ABV1A2T5_9TELE</name>
<gene>
    <name evidence="1" type="ORF">AMECASPLE_031506</name>
</gene>
<dbReference type="Proteomes" id="UP001469553">
    <property type="component" value="Unassembled WGS sequence"/>
</dbReference>
<dbReference type="EMBL" id="JAHRIP010079163">
    <property type="protein sequence ID" value="MEQ2312484.1"/>
    <property type="molecule type" value="Genomic_DNA"/>
</dbReference>
<comment type="caution">
    <text evidence="1">The sequence shown here is derived from an EMBL/GenBank/DDBJ whole genome shotgun (WGS) entry which is preliminary data.</text>
</comment>
<organism evidence="1 2">
    <name type="scientific">Ameca splendens</name>
    <dbReference type="NCBI Taxonomy" id="208324"/>
    <lineage>
        <taxon>Eukaryota</taxon>
        <taxon>Metazoa</taxon>
        <taxon>Chordata</taxon>
        <taxon>Craniata</taxon>
        <taxon>Vertebrata</taxon>
        <taxon>Euteleostomi</taxon>
        <taxon>Actinopterygii</taxon>
        <taxon>Neopterygii</taxon>
        <taxon>Teleostei</taxon>
        <taxon>Neoteleostei</taxon>
        <taxon>Acanthomorphata</taxon>
        <taxon>Ovalentaria</taxon>
        <taxon>Atherinomorphae</taxon>
        <taxon>Cyprinodontiformes</taxon>
        <taxon>Goodeidae</taxon>
        <taxon>Ameca</taxon>
    </lineage>
</organism>
<protein>
    <submittedName>
        <fullName evidence="1">Uncharacterized protein</fullName>
    </submittedName>
</protein>
<sequence>MQLDLDRTRTSDVCIRFDVVSGWQGGHWPGLLSTLRPEGNLKTPVKLTVMFLDCGRKLEYPERPHACTWRTRRPMQKDPRPGFEHKTFLLQLYHHADVF</sequence>
<reference evidence="1 2" key="1">
    <citation type="submission" date="2021-06" db="EMBL/GenBank/DDBJ databases">
        <authorList>
            <person name="Palmer J.M."/>
        </authorList>
    </citation>
    <scope>NUCLEOTIDE SEQUENCE [LARGE SCALE GENOMIC DNA]</scope>
    <source>
        <strain evidence="1 2">AS_MEX2019</strain>
        <tissue evidence="1">Muscle</tissue>
    </source>
</reference>
<evidence type="ECO:0000313" key="2">
    <source>
        <dbReference type="Proteomes" id="UP001469553"/>
    </source>
</evidence>
<proteinExistence type="predicted"/>
<evidence type="ECO:0000313" key="1">
    <source>
        <dbReference type="EMBL" id="MEQ2312484.1"/>
    </source>
</evidence>
<keyword evidence="2" id="KW-1185">Reference proteome</keyword>